<feature type="compositionally biased region" description="Polar residues" evidence="1">
    <location>
        <begin position="311"/>
        <end position="341"/>
    </location>
</feature>
<evidence type="ECO:0000313" key="3">
    <source>
        <dbReference type="Proteomes" id="UP001140074"/>
    </source>
</evidence>
<feature type="compositionally biased region" description="Polar residues" evidence="1">
    <location>
        <begin position="1"/>
        <end position="13"/>
    </location>
</feature>
<sequence length="512" mass="54398">MYGGQMTSAHTMNTGWGSTTAAGRRRTTQGNNNAMTALTMSGLGMVGGMMAGKAITSGNDRPNRHTKMVAQNPPPSQVEHNYTQYKHGSNVNAQLKPVTYDTFKGSSVMAQAGSNKSSSMASSHPQQQRPHRPHAHGKSGSQSHGAALSTQAVAGSGASSSNSSGVNTGGPSGESKSARQQWAYHNQSASGGMNSSYHAFDNSAGAHPLTSSVLAFNSASNNQSHPQIRPSPQHQGGQPVTGQGAPNTYAASGAMHSLPSVAWAHGTTGLNPSHSIAATTTATRFDPSALESDMAAAGFMHMHSKYKATKQGKSGHNTSLPQTQQPTGNVVYSQAPQTAPANYQPRPQPQPQPQPHQYTSQNGVPGPVYQQPQQQTAAYQSQSMIPIHQNQQQQQYGPQPIPVPTQAPAIQHGYTSYTYPVTQSYSALPPGLTYTQAPPAEFGGQSHMQHQRYPLDTFSHSVPATYDAFNQPQGLASSYQNAMYSSPQILHVSSDTIPLLRPKKRVHFADHF</sequence>
<feature type="region of interest" description="Disordered" evidence="1">
    <location>
        <begin position="220"/>
        <end position="252"/>
    </location>
</feature>
<name>A0A9W8IC90_9FUNG</name>
<evidence type="ECO:0000313" key="2">
    <source>
        <dbReference type="EMBL" id="KAJ2859399.1"/>
    </source>
</evidence>
<feature type="compositionally biased region" description="Low complexity" evidence="1">
    <location>
        <begin position="355"/>
        <end position="381"/>
    </location>
</feature>
<feature type="region of interest" description="Disordered" evidence="1">
    <location>
        <begin position="307"/>
        <end position="381"/>
    </location>
</feature>
<accession>A0A9W8IC90</accession>
<feature type="compositionally biased region" description="Polar residues" evidence="1">
    <location>
        <begin position="220"/>
        <end position="250"/>
    </location>
</feature>
<organism evidence="2 3">
    <name type="scientific">Coemansia aciculifera</name>
    <dbReference type="NCBI Taxonomy" id="417176"/>
    <lineage>
        <taxon>Eukaryota</taxon>
        <taxon>Fungi</taxon>
        <taxon>Fungi incertae sedis</taxon>
        <taxon>Zoopagomycota</taxon>
        <taxon>Kickxellomycotina</taxon>
        <taxon>Kickxellomycetes</taxon>
        <taxon>Kickxellales</taxon>
        <taxon>Kickxellaceae</taxon>
        <taxon>Coemansia</taxon>
    </lineage>
</organism>
<gene>
    <name evidence="2" type="ORF">GGH94_006127</name>
</gene>
<evidence type="ECO:0000256" key="1">
    <source>
        <dbReference type="SAM" id="MobiDB-lite"/>
    </source>
</evidence>
<feature type="compositionally biased region" description="Low complexity" evidence="1">
    <location>
        <begin position="149"/>
        <end position="166"/>
    </location>
</feature>
<dbReference type="EMBL" id="JANBUY010000395">
    <property type="protein sequence ID" value="KAJ2859399.1"/>
    <property type="molecule type" value="Genomic_DNA"/>
</dbReference>
<feature type="compositionally biased region" description="Low complexity" evidence="1">
    <location>
        <begin position="114"/>
        <end position="123"/>
    </location>
</feature>
<proteinExistence type="predicted"/>
<dbReference type="AlphaFoldDB" id="A0A9W8IC90"/>
<keyword evidence="3" id="KW-1185">Reference proteome</keyword>
<feature type="region of interest" description="Disordered" evidence="1">
    <location>
        <begin position="56"/>
        <end position="76"/>
    </location>
</feature>
<comment type="caution">
    <text evidence="2">The sequence shown here is derived from an EMBL/GenBank/DDBJ whole genome shotgun (WGS) entry which is preliminary data.</text>
</comment>
<reference evidence="2" key="1">
    <citation type="submission" date="2022-07" db="EMBL/GenBank/DDBJ databases">
        <title>Phylogenomic reconstructions and comparative analyses of Kickxellomycotina fungi.</title>
        <authorList>
            <person name="Reynolds N.K."/>
            <person name="Stajich J.E."/>
            <person name="Barry K."/>
            <person name="Grigoriev I.V."/>
            <person name="Crous P."/>
            <person name="Smith M.E."/>
        </authorList>
    </citation>
    <scope>NUCLEOTIDE SEQUENCE</scope>
    <source>
        <strain evidence="2">RSA 476</strain>
    </source>
</reference>
<dbReference type="Proteomes" id="UP001140074">
    <property type="component" value="Unassembled WGS sequence"/>
</dbReference>
<feature type="region of interest" description="Disordered" evidence="1">
    <location>
        <begin position="111"/>
        <end position="182"/>
    </location>
</feature>
<protein>
    <submittedName>
        <fullName evidence="2">Uncharacterized protein</fullName>
    </submittedName>
</protein>
<feature type="region of interest" description="Disordered" evidence="1">
    <location>
        <begin position="1"/>
        <end position="30"/>
    </location>
</feature>